<dbReference type="Gene3D" id="1.10.260.40">
    <property type="entry name" value="lambda repressor-like DNA-binding domains"/>
    <property type="match status" value="1"/>
</dbReference>
<sequence>MLNDILKTPQEIRLGIAAKAQAKRLALNMSQKDLAARSGVSLGSVKRFETTGEISLASLLAIALILNDLEAFSGLFNPPRTENLFKPQSPAPRKRAGRKRHES</sequence>
<reference evidence="4" key="1">
    <citation type="submission" date="2016-02" db="EMBL/GenBank/DDBJ databases">
        <authorList>
            <person name="Holder M.E."/>
            <person name="Ajami N.J."/>
            <person name="Petrosino J.F."/>
        </authorList>
    </citation>
    <scope>NUCLEOTIDE SEQUENCE [LARGE SCALE GENOMIC DNA]</scope>
    <source>
        <strain evidence="4">CCUG 45958</strain>
    </source>
</reference>
<dbReference type="EMBL" id="CP014229">
    <property type="protein sequence ID" value="AMD88788.1"/>
    <property type="molecule type" value="Genomic_DNA"/>
</dbReference>
<dbReference type="Pfam" id="PF01381">
    <property type="entry name" value="HTH_3"/>
    <property type="match status" value="1"/>
</dbReference>
<feature type="region of interest" description="Disordered" evidence="1">
    <location>
        <begin position="79"/>
        <end position="103"/>
    </location>
</feature>
<evidence type="ECO:0000259" key="2">
    <source>
        <dbReference type="PROSITE" id="PS50943"/>
    </source>
</evidence>
<dbReference type="GO" id="GO:0003677">
    <property type="term" value="F:DNA binding"/>
    <property type="evidence" value="ECO:0007669"/>
    <property type="project" value="InterPro"/>
</dbReference>
<dbReference type="CDD" id="cd00093">
    <property type="entry name" value="HTH_XRE"/>
    <property type="match status" value="1"/>
</dbReference>
<dbReference type="RefSeq" id="WP_062251286.1">
    <property type="nucleotide sequence ID" value="NZ_CP014229.1"/>
</dbReference>
<dbReference type="KEGG" id="dfi:AXF13_00900"/>
<name>A0A109W8R1_9BACT</name>
<keyword evidence="4" id="KW-1185">Reference proteome</keyword>
<feature type="domain" description="HTH cro/C1-type" evidence="2">
    <location>
        <begin position="24"/>
        <end position="72"/>
    </location>
</feature>
<dbReference type="InterPro" id="IPR010982">
    <property type="entry name" value="Lambda_DNA-bd_dom_sf"/>
</dbReference>
<dbReference type="PROSITE" id="PS50943">
    <property type="entry name" value="HTH_CROC1"/>
    <property type="match status" value="1"/>
</dbReference>
<dbReference type="AlphaFoldDB" id="A0A109W8R1"/>
<dbReference type="STRING" id="44742.AXF13_00900"/>
<organism evidence="3 4">
    <name type="scientific">Desulfovibrio fairfieldensis</name>
    <dbReference type="NCBI Taxonomy" id="44742"/>
    <lineage>
        <taxon>Bacteria</taxon>
        <taxon>Pseudomonadati</taxon>
        <taxon>Thermodesulfobacteriota</taxon>
        <taxon>Desulfovibrionia</taxon>
        <taxon>Desulfovibrionales</taxon>
        <taxon>Desulfovibrionaceae</taxon>
        <taxon>Desulfovibrio</taxon>
    </lineage>
</organism>
<proteinExistence type="predicted"/>
<accession>A0A109W8R1</accession>
<protein>
    <recommendedName>
        <fullName evidence="2">HTH cro/C1-type domain-containing protein</fullName>
    </recommendedName>
</protein>
<dbReference type="InterPro" id="IPR001387">
    <property type="entry name" value="Cro/C1-type_HTH"/>
</dbReference>
<evidence type="ECO:0000313" key="3">
    <source>
        <dbReference type="EMBL" id="AMD88788.1"/>
    </source>
</evidence>
<evidence type="ECO:0000256" key="1">
    <source>
        <dbReference type="SAM" id="MobiDB-lite"/>
    </source>
</evidence>
<feature type="compositionally biased region" description="Basic residues" evidence="1">
    <location>
        <begin position="92"/>
        <end position="103"/>
    </location>
</feature>
<dbReference type="SUPFAM" id="SSF47413">
    <property type="entry name" value="lambda repressor-like DNA-binding domains"/>
    <property type="match status" value="1"/>
</dbReference>
<gene>
    <name evidence="3" type="ORF">AXF13_00900</name>
</gene>
<dbReference type="Proteomes" id="UP000069241">
    <property type="component" value="Chromosome"/>
</dbReference>
<evidence type="ECO:0000313" key="4">
    <source>
        <dbReference type="Proteomes" id="UP000069241"/>
    </source>
</evidence>